<keyword evidence="5" id="KW-1185">Reference proteome</keyword>
<dbReference type="PANTHER" id="PTHR46517:SF1">
    <property type="entry name" value="FRUCTOSE-2,6-BISPHOSPHATASE TIGAR"/>
    <property type="match status" value="1"/>
</dbReference>
<feature type="binding site" evidence="3">
    <location>
        <begin position="7"/>
        <end position="14"/>
    </location>
    <ligand>
        <name>substrate</name>
    </ligand>
</feature>
<dbReference type="InterPro" id="IPR029033">
    <property type="entry name" value="His_PPase_superfam"/>
</dbReference>
<reference evidence="4 5" key="1">
    <citation type="journal article" date="2016" name="Sci. Rep.">
        <title>Insights into Adaptations to a Near-Obligate Nematode Endoparasitic Lifestyle from the Finished Genome of Drechmeria coniospora.</title>
        <authorList>
            <person name="Zhang L."/>
            <person name="Zhou Z."/>
            <person name="Guo Q."/>
            <person name="Fokkens L."/>
            <person name="Miskei M."/>
            <person name="Pocsi I."/>
            <person name="Zhang W."/>
            <person name="Chen M."/>
            <person name="Wang L."/>
            <person name="Sun Y."/>
            <person name="Donzelli B.G."/>
            <person name="Gibson D.M."/>
            <person name="Nelson D.R."/>
            <person name="Luo J.G."/>
            <person name="Rep M."/>
            <person name="Liu H."/>
            <person name="Yang S."/>
            <person name="Wang J."/>
            <person name="Krasnoff S.B."/>
            <person name="Xu Y."/>
            <person name="Molnar I."/>
            <person name="Lin M."/>
        </authorList>
    </citation>
    <scope>NUCLEOTIDE SEQUENCE [LARGE SCALE GENOMIC DNA]</scope>
    <source>
        <strain evidence="4 5">ARSEF 6962</strain>
    </source>
</reference>
<name>A0A151GGN9_DRECN</name>
<sequence length="265" mass="28821">MRLFFIRHGESVDNVAGIVAGSRDSPLTSHGFLQARRLGPALARDVLVSHIFSSPLQRAVKTAEAVRDAQREQHGAVPHFVLVSDLQEKDFGSREGASFRSRSSAGTVDDAESTSVMMKRANCFLDDYLVPLLCVDADTDMACAVVSHGIFLGVLTRALLKRICPHHIALPPVSEPSDATTDASGHTRFFWSNTGFLELTVAGLDVADPSRLPLQLRIDRVDCTSHLESLHKTRGGIGSAVFDPHQRTMHSYFTSASDQMPGSRA</sequence>
<protein>
    <submittedName>
        <fullName evidence="4">Alpha-ribazole-5'-phosphate phosphatase-like protein</fullName>
    </submittedName>
</protein>
<dbReference type="CDD" id="cd07067">
    <property type="entry name" value="HP_PGM_like"/>
    <property type="match status" value="1"/>
</dbReference>
<gene>
    <name evidence="4" type="ORF">DCS_08240</name>
</gene>
<dbReference type="GO" id="GO:0043456">
    <property type="term" value="P:regulation of pentose-phosphate shunt"/>
    <property type="evidence" value="ECO:0007669"/>
    <property type="project" value="TreeGrafter"/>
</dbReference>
<dbReference type="GeneID" id="63720883"/>
<dbReference type="RefSeq" id="XP_040655622.1">
    <property type="nucleotide sequence ID" value="XM_040805518.1"/>
</dbReference>
<feature type="active site" description="Proton donor/acceptor" evidence="2">
    <location>
        <position position="88"/>
    </location>
</feature>
<feature type="binding site" evidence="3">
    <location>
        <position position="58"/>
    </location>
    <ligand>
        <name>substrate</name>
    </ligand>
</feature>
<dbReference type="InterPro" id="IPR051695">
    <property type="entry name" value="Phosphoglycerate_Mutase"/>
</dbReference>
<dbReference type="STRING" id="98403.A0A151GGN9"/>
<evidence type="ECO:0000256" key="3">
    <source>
        <dbReference type="PIRSR" id="PIRSR613078-2"/>
    </source>
</evidence>
<dbReference type="GO" id="GO:0004331">
    <property type="term" value="F:fructose-2,6-bisphosphate 2-phosphatase activity"/>
    <property type="evidence" value="ECO:0007669"/>
    <property type="project" value="TreeGrafter"/>
</dbReference>
<dbReference type="Gene3D" id="3.40.50.1240">
    <property type="entry name" value="Phosphoglycerate mutase-like"/>
    <property type="match status" value="1"/>
</dbReference>
<organism evidence="4 5">
    <name type="scientific">Drechmeria coniospora</name>
    <name type="common">Nematophagous fungus</name>
    <name type="synonym">Meria coniospora</name>
    <dbReference type="NCBI Taxonomy" id="98403"/>
    <lineage>
        <taxon>Eukaryota</taxon>
        <taxon>Fungi</taxon>
        <taxon>Dikarya</taxon>
        <taxon>Ascomycota</taxon>
        <taxon>Pezizomycotina</taxon>
        <taxon>Sordariomycetes</taxon>
        <taxon>Hypocreomycetidae</taxon>
        <taxon>Hypocreales</taxon>
        <taxon>Ophiocordycipitaceae</taxon>
        <taxon>Drechmeria</taxon>
    </lineage>
</organism>
<evidence type="ECO:0000313" key="4">
    <source>
        <dbReference type="EMBL" id="KYK56270.1"/>
    </source>
</evidence>
<evidence type="ECO:0000313" key="5">
    <source>
        <dbReference type="Proteomes" id="UP000076580"/>
    </source>
</evidence>
<feature type="active site" description="Tele-phosphohistidine intermediate" evidence="2">
    <location>
        <position position="8"/>
    </location>
</feature>
<keyword evidence="1" id="KW-0378">Hydrolase</keyword>
<dbReference type="GO" id="GO:0045820">
    <property type="term" value="P:negative regulation of glycolytic process"/>
    <property type="evidence" value="ECO:0007669"/>
    <property type="project" value="TreeGrafter"/>
</dbReference>
<dbReference type="SMART" id="SM00855">
    <property type="entry name" value="PGAM"/>
    <property type="match status" value="1"/>
</dbReference>
<dbReference type="Proteomes" id="UP000076580">
    <property type="component" value="Chromosome 03"/>
</dbReference>
<dbReference type="InterPro" id="IPR013078">
    <property type="entry name" value="His_Pase_superF_clade-1"/>
</dbReference>
<accession>A0A151GGN9</accession>
<dbReference type="SUPFAM" id="SSF53254">
    <property type="entry name" value="Phosphoglycerate mutase-like"/>
    <property type="match status" value="1"/>
</dbReference>
<dbReference type="InParanoid" id="A0A151GGN9"/>
<dbReference type="OrthoDB" id="354304at2759"/>
<evidence type="ECO:0000256" key="1">
    <source>
        <dbReference type="ARBA" id="ARBA00022801"/>
    </source>
</evidence>
<comment type="caution">
    <text evidence="4">The sequence shown here is derived from an EMBL/GenBank/DDBJ whole genome shotgun (WGS) entry which is preliminary data.</text>
</comment>
<dbReference type="Pfam" id="PF00300">
    <property type="entry name" value="His_Phos_1"/>
    <property type="match status" value="1"/>
</dbReference>
<dbReference type="AlphaFoldDB" id="A0A151GGN9"/>
<proteinExistence type="predicted"/>
<evidence type="ECO:0000256" key="2">
    <source>
        <dbReference type="PIRSR" id="PIRSR613078-1"/>
    </source>
</evidence>
<dbReference type="GO" id="GO:0005829">
    <property type="term" value="C:cytosol"/>
    <property type="evidence" value="ECO:0007669"/>
    <property type="project" value="TreeGrafter"/>
</dbReference>
<dbReference type="PANTHER" id="PTHR46517">
    <property type="entry name" value="FRUCTOSE-2,6-BISPHOSPHATASE TIGAR"/>
    <property type="match status" value="1"/>
</dbReference>
<dbReference type="EMBL" id="LAYC01000003">
    <property type="protein sequence ID" value="KYK56270.1"/>
    <property type="molecule type" value="Genomic_DNA"/>
</dbReference>